<evidence type="ECO:0000313" key="2">
    <source>
        <dbReference type="EMBL" id="RPB06019.1"/>
    </source>
</evidence>
<name>A0A3N4K9J0_9PEZI</name>
<gene>
    <name evidence="2" type="ORF">L873DRAFT_15434</name>
</gene>
<dbReference type="EMBL" id="ML120351">
    <property type="protein sequence ID" value="RPB06019.1"/>
    <property type="molecule type" value="Genomic_DNA"/>
</dbReference>
<dbReference type="GO" id="GO:0003677">
    <property type="term" value="F:DNA binding"/>
    <property type="evidence" value="ECO:0007669"/>
    <property type="project" value="TreeGrafter"/>
</dbReference>
<dbReference type="STRING" id="1336337.A0A3N4K9J0"/>
<evidence type="ECO:0000313" key="3">
    <source>
        <dbReference type="Proteomes" id="UP000276215"/>
    </source>
</evidence>
<dbReference type="Pfam" id="PF03184">
    <property type="entry name" value="DDE_1"/>
    <property type="match status" value="1"/>
</dbReference>
<dbReference type="PANTHER" id="PTHR19303">
    <property type="entry name" value="TRANSPOSON"/>
    <property type="match status" value="1"/>
</dbReference>
<protein>
    <recommendedName>
        <fullName evidence="1">DDE-1 domain-containing protein</fullName>
    </recommendedName>
</protein>
<dbReference type="InterPro" id="IPR004875">
    <property type="entry name" value="DDE_SF_endonuclease_dom"/>
</dbReference>
<dbReference type="AlphaFoldDB" id="A0A3N4K9J0"/>
<organism evidence="2 3">
    <name type="scientific">Choiromyces venosus 120613-1</name>
    <dbReference type="NCBI Taxonomy" id="1336337"/>
    <lineage>
        <taxon>Eukaryota</taxon>
        <taxon>Fungi</taxon>
        <taxon>Dikarya</taxon>
        <taxon>Ascomycota</taxon>
        <taxon>Pezizomycotina</taxon>
        <taxon>Pezizomycetes</taxon>
        <taxon>Pezizales</taxon>
        <taxon>Tuberaceae</taxon>
        <taxon>Choiromyces</taxon>
    </lineage>
</organism>
<dbReference type="GO" id="GO:0005634">
    <property type="term" value="C:nucleus"/>
    <property type="evidence" value="ECO:0007669"/>
    <property type="project" value="TreeGrafter"/>
</dbReference>
<keyword evidence="3" id="KW-1185">Reference proteome</keyword>
<dbReference type="InterPro" id="IPR050863">
    <property type="entry name" value="CenT-Element_Derived"/>
</dbReference>
<proteinExistence type="predicted"/>
<dbReference type="Proteomes" id="UP000276215">
    <property type="component" value="Unassembled WGS sequence"/>
</dbReference>
<accession>A0A3N4K9J0</accession>
<sequence>MIQQEWFQVQAGFRFWELYPDLDPAMFCFSNGWFSKFLSRHRISLHCIMKKVQQLPAKYQSLVLNWLRFNQQNSQPPLTPFLELVLQTPASCFLKSNICNLDETPIPFEYLEGKTYNPIGGKTIWAKSTQNSWDKRQASLVLCVFADGVPRVPPMIIFRGKGTRLGREKEKYHAGVEVEFNEKAYMNDQLFLQYIENHLVPTLGGCPSLFTIDLMGSHKTPAVLDKL</sequence>
<reference evidence="2 3" key="1">
    <citation type="journal article" date="2018" name="Nat. Ecol. Evol.">
        <title>Pezizomycetes genomes reveal the molecular basis of ectomycorrhizal truffle lifestyle.</title>
        <authorList>
            <person name="Murat C."/>
            <person name="Payen T."/>
            <person name="Noel B."/>
            <person name="Kuo A."/>
            <person name="Morin E."/>
            <person name="Chen J."/>
            <person name="Kohler A."/>
            <person name="Krizsan K."/>
            <person name="Balestrini R."/>
            <person name="Da Silva C."/>
            <person name="Montanini B."/>
            <person name="Hainaut M."/>
            <person name="Levati E."/>
            <person name="Barry K.W."/>
            <person name="Belfiori B."/>
            <person name="Cichocki N."/>
            <person name="Clum A."/>
            <person name="Dockter R.B."/>
            <person name="Fauchery L."/>
            <person name="Guy J."/>
            <person name="Iotti M."/>
            <person name="Le Tacon F."/>
            <person name="Lindquist E.A."/>
            <person name="Lipzen A."/>
            <person name="Malagnac F."/>
            <person name="Mello A."/>
            <person name="Molinier V."/>
            <person name="Miyauchi S."/>
            <person name="Poulain J."/>
            <person name="Riccioni C."/>
            <person name="Rubini A."/>
            <person name="Sitrit Y."/>
            <person name="Splivallo R."/>
            <person name="Traeger S."/>
            <person name="Wang M."/>
            <person name="Zifcakova L."/>
            <person name="Wipf D."/>
            <person name="Zambonelli A."/>
            <person name="Paolocci F."/>
            <person name="Nowrousian M."/>
            <person name="Ottonello S."/>
            <person name="Baldrian P."/>
            <person name="Spatafora J.W."/>
            <person name="Henrissat B."/>
            <person name="Nagy L.G."/>
            <person name="Aury J.M."/>
            <person name="Wincker P."/>
            <person name="Grigoriev I.V."/>
            <person name="Bonfante P."/>
            <person name="Martin F.M."/>
        </authorList>
    </citation>
    <scope>NUCLEOTIDE SEQUENCE [LARGE SCALE GENOMIC DNA]</scope>
    <source>
        <strain evidence="2 3">120613-1</strain>
    </source>
</reference>
<dbReference type="OrthoDB" id="5427804at2759"/>
<feature type="domain" description="DDE-1" evidence="1">
    <location>
        <begin position="135"/>
        <end position="223"/>
    </location>
</feature>
<evidence type="ECO:0000259" key="1">
    <source>
        <dbReference type="Pfam" id="PF03184"/>
    </source>
</evidence>